<evidence type="ECO:0000313" key="1">
    <source>
        <dbReference type="EMBL" id="VDK48806.1"/>
    </source>
</evidence>
<gene>
    <name evidence="1" type="ORF">GPUH_LOCUS5056</name>
</gene>
<dbReference type="PANTHER" id="PTHR21506">
    <property type="entry name" value="COMPONENT OF OLIGOMERIC GOLGI COMPLEX 6"/>
    <property type="match status" value="1"/>
</dbReference>
<reference evidence="1 2" key="1">
    <citation type="submission" date="2018-11" db="EMBL/GenBank/DDBJ databases">
        <authorList>
            <consortium name="Pathogen Informatics"/>
        </authorList>
    </citation>
    <scope>NUCLEOTIDE SEQUENCE [LARGE SCALE GENOMIC DNA]</scope>
</reference>
<dbReference type="Proteomes" id="UP000271098">
    <property type="component" value="Unassembled WGS sequence"/>
</dbReference>
<organism evidence="1 2">
    <name type="scientific">Gongylonema pulchrum</name>
    <dbReference type="NCBI Taxonomy" id="637853"/>
    <lineage>
        <taxon>Eukaryota</taxon>
        <taxon>Metazoa</taxon>
        <taxon>Ecdysozoa</taxon>
        <taxon>Nematoda</taxon>
        <taxon>Chromadorea</taxon>
        <taxon>Rhabditida</taxon>
        <taxon>Spirurina</taxon>
        <taxon>Spiruromorpha</taxon>
        <taxon>Spiruroidea</taxon>
        <taxon>Gongylonematidae</taxon>
        <taxon>Gongylonema</taxon>
    </lineage>
</organism>
<dbReference type="PANTHER" id="PTHR21506:SF0">
    <property type="entry name" value="CONSERVED OLIGOMERIC GOLGI COMPLEX SUBUNIT 6"/>
    <property type="match status" value="1"/>
</dbReference>
<proteinExistence type="predicted"/>
<sequence>MVALCKKNFWESFCVCFFFSRRSLEKKQAAINEFLNRYSLTPEEELALKDGTIDSKFFSALQRVKQIHSDSKQLIRSSGEHLAAMEIIEEMAGRLEQAYEVLYRSIQSMFLYFSE</sequence>
<dbReference type="OrthoDB" id="5824132at2759"/>
<dbReference type="GO" id="GO:0006891">
    <property type="term" value="P:intra-Golgi vesicle-mediated transport"/>
    <property type="evidence" value="ECO:0007669"/>
    <property type="project" value="InterPro"/>
</dbReference>
<keyword evidence="2" id="KW-1185">Reference proteome</keyword>
<evidence type="ECO:0000313" key="2">
    <source>
        <dbReference type="Proteomes" id="UP000271098"/>
    </source>
</evidence>
<name>A0A3P6QBA7_9BILA</name>
<accession>A0A3P6QBA7</accession>
<dbReference type="EMBL" id="UYRT01010229">
    <property type="protein sequence ID" value="VDK48806.1"/>
    <property type="molecule type" value="Genomic_DNA"/>
</dbReference>
<protein>
    <submittedName>
        <fullName evidence="1">Uncharacterized protein</fullName>
    </submittedName>
</protein>
<dbReference type="GO" id="GO:0017119">
    <property type="term" value="C:Golgi transport complex"/>
    <property type="evidence" value="ECO:0007669"/>
    <property type="project" value="InterPro"/>
</dbReference>
<dbReference type="InterPro" id="IPR010490">
    <property type="entry name" value="COG6"/>
</dbReference>
<dbReference type="AlphaFoldDB" id="A0A3P6QBA7"/>